<reference evidence="2 3" key="1">
    <citation type="submission" date="2023-01" db="EMBL/GenBank/DDBJ databases">
        <title>Minimal conservation of predation-associated metabolite biosynthetic gene clusters underscores biosynthetic potential of Myxococcota including descriptions for ten novel species: Archangium lansinium sp. nov., Myxococcus landrumus sp. nov., Nannocystis bai.</title>
        <authorList>
            <person name="Ahearne A."/>
            <person name="Stevens C."/>
            <person name="Dowd S."/>
        </authorList>
    </citation>
    <scope>NUCLEOTIDE SEQUENCE [LARGE SCALE GENOMIC DNA]</scope>
    <source>
        <strain evidence="2 3">WIWO2</strain>
    </source>
</reference>
<name>A0ABT5BSU7_9BACT</name>
<feature type="region of interest" description="Disordered" evidence="1">
    <location>
        <begin position="1"/>
        <end position="53"/>
    </location>
</feature>
<evidence type="ECO:0000313" key="2">
    <source>
        <dbReference type="EMBL" id="MDC0676788.1"/>
    </source>
</evidence>
<feature type="compositionally biased region" description="Basic and acidic residues" evidence="1">
    <location>
        <begin position="42"/>
        <end position="51"/>
    </location>
</feature>
<accession>A0ABT5BSU7</accession>
<dbReference type="EMBL" id="JAQNDK010000001">
    <property type="protein sequence ID" value="MDC0676788.1"/>
    <property type="molecule type" value="Genomic_DNA"/>
</dbReference>
<gene>
    <name evidence="2" type="ORF">POL72_03480</name>
</gene>
<organism evidence="2 3">
    <name type="scientific">Sorangium atrum</name>
    <dbReference type="NCBI Taxonomy" id="2995308"/>
    <lineage>
        <taxon>Bacteria</taxon>
        <taxon>Pseudomonadati</taxon>
        <taxon>Myxococcota</taxon>
        <taxon>Polyangia</taxon>
        <taxon>Polyangiales</taxon>
        <taxon>Polyangiaceae</taxon>
        <taxon>Sorangium</taxon>
    </lineage>
</organism>
<dbReference type="RefSeq" id="WP_272093562.1">
    <property type="nucleotide sequence ID" value="NZ_JAQNDK010000001.1"/>
</dbReference>
<sequence>MPEACAAGWTRRARSEYTEAPMDTTHDATDATDDEVGQTRSIRPEDQDPKLWKGNGWTARVIKNEDDDGWAVEMTCDGQSEPALVGPWTMGRDKKNPKPLDASAFATLVKTANEVLSRHAQQRRAQLHRSVTTVVEGGARMRVDLDIVPDEDDPHAILTGRDAAGETVRRSRVPPDFKLTAESARTWLEEGVPEP</sequence>
<dbReference type="Proteomes" id="UP001217485">
    <property type="component" value="Unassembled WGS sequence"/>
</dbReference>
<keyword evidence="3" id="KW-1185">Reference proteome</keyword>
<evidence type="ECO:0000256" key="1">
    <source>
        <dbReference type="SAM" id="MobiDB-lite"/>
    </source>
</evidence>
<proteinExistence type="predicted"/>
<comment type="caution">
    <text evidence="2">The sequence shown here is derived from an EMBL/GenBank/DDBJ whole genome shotgun (WGS) entry which is preliminary data.</text>
</comment>
<protein>
    <submittedName>
        <fullName evidence="2">Uncharacterized protein</fullName>
    </submittedName>
</protein>
<evidence type="ECO:0000313" key="3">
    <source>
        <dbReference type="Proteomes" id="UP001217485"/>
    </source>
</evidence>